<evidence type="ECO:0000313" key="2">
    <source>
        <dbReference type="Proteomes" id="UP000032735"/>
    </source>
</evidence>
<protein>
    <submittedName>
        <fullName evidence="1">Uncharacterized protein</fullName>
    </submittedName>
</protein>
<reference evidence="1 2" key="1">
    <citation type="submission" date="2013-07" db="EMBL/GenBank/DDBJ databases">
        <authorList>
            <person name="Genoscope - CEA"/>
        </authorList>
    </citation>
    <scope>NUCLEOTIDE SEQUENCE [LARGE SCALE GENOMIC DNA]</scope>
    <source>
        <strain evidence="1 2">G6</strain>
    </source>
</reference>
<dbReference type="Proteomes" id="UP000032735">
    <property type="component" value="Chromosome"/>
</dbReference>
<sequence>MCVLLIQRNSLVFSLENSKRSFQTQIASRVRFDEWLTAKSWPW</sequence>
<proteinExistence type="predicted"/>
<organism evidence="1 2">
    <name type="scientific">Xenorhabdus poinarii G6</name>
    <dbReference type="NCBI Taxonomy" id="1354304"/>
    <lineage>
        <taxon>Bacteria</taxon>
        <taxon>Pseudomonadati</taxon>
        <taxon>Pseudomonadota</taxon>
        <taxon>Gammaproteobacteria</taxon>
        <taxon>Enterobacterales</taxon>
        <taxon>Morganellaceae</taxon>
        <taxon>Xenorhabdus</taxon>
    </lineage>
</organism>
<keyword evidence="2" id="KW-1185">Reference proteome</keyword>
<name>A0A068R3N3_9GAMM</name>
<dbReference type="AlphaFoldDB" id="A0A068R3N3"/>
<dbReference type="HOGENOM" id="CLU_3241663_0_0_6"/>
<dbReference type="KEGG" id="xpo:XPG1_1881"/>
<dbReference type="EMBL" id="FO704551">
    <property type="protein sequence ID" value="CDG21536.1"/>
    <property type="molecule type" value="Genomic_DNA"/>
</dbReference>
<gene>
    <name evidence="1" type="ORF">XPG1_1881</name>
</gene>
<evidence type="ECO:0000313" key="1">
    <source>
        <dbReference type="EMBL" id="CDG21536.1"/>
    </source>
</evidence>
<accession>A0A068R3N3</accession>